<dbReference type="InterPro" id="IPR011047">
    <property type="entry name" value="Quinoprotein_ADH-like_sf"/>
</dbReference>
<keyword evidence="1" id="KW-0732">Signal</keyword>
<comment type="caution">
    <text evidence="2">The sequence shown here is derived from an EMBL/GenBank/DDBJ whole genome shotgun (WGS) entry which is preliminary data.</text>
</comment>
<gene>
    <name evidence="2" type="ORF">PN36_03125</name>
</gene>
<evidence type="ECO:0000313" key="2">
    <source>
        <dbReference type="EMBL" id="TGO03613.1"/>
    </source>
</evidence>
<evidence type="ECO:0000256" key="1">
    <source>
        <dbReference type="SAM" id="SignalP"/>
    </source>
</evidence>
<dbReference type="Gene3D" id="3.40.50.410">
    <property type="entry name" value="von Willebrand factor, type A domain"/>
    <property type="match status" value="2"/>
</dbReference>
<dbReference type="EMBL" id="JSZA02000009">
    <property type="protein sequence ID" value="TGO03613.1"/>
    <property type="molecule type" value="Genomic_DNA"/>
</dbReference>
<proteinExistence type="predicted"/>
<evidence type="ECO:0000313" key="3">
    <source>
        <dbReference type="Proteomes" id="UP000030428"/>
    </source>
</evidence>
<feature type="chain" id="PRO_5020037109" evidence="1">
    <location>
        <begin position="23"/>
        <end position="1593"/>
    </location>
</feature>
<sequence length="1593" mass="172478">MKHLYTTIASLLLAGLSVLAFADDTELYMGQVTTTSGVPNILFVLDRSSSMSSTVSGPAAPVLGGNERFDHLRDALLLLIPEMSNVNVGFMTFAQGFNNSYPPEDPVHYNIPLRFPIIHIDTPLNEVPGHPGNTSAPSGTVNTRLSNGYDDAEEKTDDGTMQLFEPNLKITHVSGGGSQPLPVFIPTGSTWKYQDDSVNIYQENPDWKQIAFDDSSWNSGAAQLGYGDGDENTVVGHTGSKYATYFRRTFNISDASIYANSTGIISMMRDDAAVVYLNGIEIFRTNMPTGTITHTTRASDSSSDNEWVDSAPFSGNLLVDGTNVVTVSIHQESSGSSDISFDLKLGPDPSATNSSTEIPAGSTWKYHDDSVNIYQLNPDWKEIAFDDSAWNSGPAQLGYGDGDEETEVEHTSSKYATYFRHNFNISEASLYASATGIVSIQRDDGAVVYLNGTEIFRTNMPTGTITHTTRAKKNSNKWVDSDQFSGSLLVDGTNVISVSLHQKKSKSPDIRFDLELEFTNVATSSESSDPYDQKVGLRFRNVQVPQGATITNAYIEFTSGSTSNETATYTIHVENSDNSAAFSETSNDISNRSLGSSVNWTVFDNWTSGEVYQTSELTSLVQSIVNRSDWCGDNAMSFIISSTGTPERQILSYDGSFTNAPQLVIEFDPDSVAADACGANTETARDYLYDMIANMGYHSGTPLVPAILEAGMYYSGGNLLYGDNRRNKAKNRVAHPGGYTGGTVVRDAACTDDDLGATACKTEKITGTPVYNQPTISQCQPNYIVFLTDGQASENESHTREAIKTFAGISNCEGGGDEKCGVDMVRALYDTDFASELPGLQNVITHTIAFAVDAQSGRDYMQEWADAGGGNFYAADNALQLLDAFQQILATIITDSSSFAAPSLSINAFSRLDHDNQVYFALFKPEHLASWAGNVKKYNICDDDESCGAIGLILDANANPAMNSDNKIRSGCGNEICSDPYVALDLWNPIPSEPDGANVHKGGTGDVLLQRVQVQTAPNDRNIYTYIDGTRTPIVTANKSTLRAEFGVSTNTEAETLINWIRGYQEGDPSVGVRDWLLGDSLHGSPGAITIGDAITKIFMTTNEGGIRMLNGETGAEEWLFIPREMLSIQQTLMQNPTTTNRTYGIDGNISFIVHDDNKDEAIDPTDGDTVKLFVGMRRGGRNIYGLDVTPDTNPQPTLLWTIKGGTGDFEKLGQTWSMPKPTKVRFGGVSKNVLLFGGGYEPDTQDSPETYSTVNAYSNAIYMVDPEDGTRLWWASKTGSGANLELSGMDYSIPSDLGLMDGAGDGFTDRLYVGDTGGQVWRIDLDPNGGDGIGGRLASIGGTDVRRFFYPPKVLKLTDSSYTPGSYSDYDLVLIGSGHRPNPLGTDIQDRLYALRDRAINGLIDSNADGEAEMDSPVVPPPNYQFFTLTHDYLYDATANLIQDGDMAEQTAALESLKGTYGWYIDLERLGEKNLSAPLVVQGVAYFTTFVPPTTDADSGCQTAEGSGWLYALDILTGAAVNPNYDGNEDQLEKSDRNKKIGEGIPSKVVPITIGDKIVLLTGSGGGIYSESVPFGGNSGSGFERILYWIKE</sequence>
<protein>
    <submittedName>
        <fullName evidence="2">Uncharacterized protein</fullName>
    </submittedName>
</protein>
<name>A0A4E0QSF2_9GAMM</name>
<accession>A0A4E0QSF2</accession>
<keyword evidence="3" id="KW-1185">Reference proteome</keyword>
<dbReference type="InterPro" id="IPR036465">
    <property type="entry name" value="vWFA_dom_sf"/>
</dbReference>
<dbReference type="SUPFAM" id="SSF53300">
    <property type="entry name" value="vWA-like"/>
    <property type="match status" value="1"/>
</dbReference>
<dbReference type="Gene3D" id="2.60.120.260">
    <property type="entry name" value="Galactose-binding domain-like"/>
    <property type="match status" value="2"/>
</dbReference>
<dbReference type="Proteomes" id="UP000030428">
    <property type="component" value="Unassembled WGS sequence"/>
</dbReference>
<reference evidence="2 3" key="1">
    <citation type="journal article" date="2016" name="Front. Microbiol.">
        <title>Single-Cell (Meta-)Genomics of a Dimorphic Candidatus Thiomargarita nelsonii Reveals Genomic Plasticity.</title>
        <authorList>
            <person name="Flood B.E."/>
            <person name="Fliss P."/>
            <person name="Jones D.S."/>
            <person name="Dick G.J."/>
            <person name="Jain S."/>
            <person name="Kaster A.K."/>
            <person name="Winkel M."/>
            <person name="Mussmann M."/>
            <person name="Bailey J."/>
        </authorList>
    </citation>
    <scope>NUCLEOTIDE SEQUENCE [LARGE SCALE GENOMIC DNA]</scope>
    <source>
        <strain evidence="2">Hydrate Ridge</strain>
    </source>
</reference>
<organism evidence="2 3">
    <name type="scientific">Candidatus Thiomargarita nelsonii</name>
    <dbReference type="NCBI Taxonomy" id="1003181"/>
    <lineage>
        <taxon>Bacteria</taxon>
        <taxon>Pseudomonadati</taxon>
        <taxon>Pseudomonadota</taxon>
        <taxon>Gammaproteobacteria</taxon>
        <taxon>Thiotrichales</taxon>
        <taxon>Thiotrichaceae</taxon>
        <taxon>Thiomargarita</taxon>
    </lineage>
</organism>
<dbReference type="SUPFAM" id="SSF50998">
    <property type="entry name" value="Quinoprotein alcohol dehydrogenase-like"/>
    <property type="match status" value="1"/>
</dbReference>
<feature type="signal peptide" evidence="1">
    <location>
        <begin position="1"/>
        <end position="22"/>
    </location>
</feature>